<dbReference type="PANTHER" id="PTHR11078:SF3">
    <property type="entry name" value="ANTITERMINATION NUSB DOMAIN-CONTAINING PROTEIN"/>
    <property type="match status" value="1"/>
</dbReference>
<reference evidence="9" key="2">
    <citation type="journal article" date="2018" name="BMC Genomics">
        <title>Whole genome sequencing and function prediction of 133 gut anaerobes isolated from chicken caecum in pure cultures.</title>
        <authorList>
            <person name="Medvecky M."/>
            <person name="Cejkova D."/>
            <person name="Polansky O."/>
            <person name="Karasova D."/>
            <person name="Kubasova T."/>
            <person name="Cizek A."/>
            <person name="Rychlik I."/>
        </authorList>
    </citation>
    <scope>NUCLEOTIDE SEQUENCE</scope>
    <source>
        <strain evidence="9">An90</strain>
    </source>
</reference>
<dbReference type="InterPro" id="IPR035926">
    <property type="entry name" value="NusB-like_sf"/>
</dbReference>
<evidence type="ECO:0000313" key="12">
    <source>
        <dbReference type="Proteomes" id="UP000323119"/>
    </source>
</evidence>
<keyword evidence="5" id="KW-0804">Transcription</keyword>
<evidence type="ECO:0000313" key="8">
    <source>
        <dbReference type="EMBL" id="KAA2563012.1"/>
    </source>
</evidence>
<dbReference type="Proteomes" id="UP000195772">
    <property type="component" value="Unassembled WGS sequence"/>
</dbReference>
<evidence type="ECO:0000256" key="5">
    <source>
        <dbReference type="ARBA" id="ARBA00023163"/>
    </source>
</evidence>
<dbReference type="PANTHER" id="PTHR11078">
    <property type="entry name" value="N UTILIZATION SUBSTANCE PROTEIN B-RELATED"/>
    <property type="match status" value="1"/>
</dbReference>
<accession>A0A1Y3QUW4</accession>
<keyword evidence="2" id="KW-0889">Transcription antitermination</keyword>
<dbReference type="InterPro" id="IPR006027">
    <property type="entry name" value="NusB_RsmB_TIM44"/>
</dbReference>
<dbReference type="EMBL" id="NFHB01000010">
    <property type="protein sequence ID" value="OUN02068.1"/>
    <property type="molecule type" value="Genomic_DNA"/>
</dbReference>
<dbReference type="GO" id="GO:0005829">
    <property type="term" value="C:cytosol"/>
    <property type="evidence" value="ECO:0007669"/>
    <property type="project" value="TreeGrafter"/>
</dbReference>
<dbReference type="RefSeq" id="WP_018695413.1">
    <property type="nucleotide sequence ID" value="NZ_AP025562.1"/>
</dbReference>
<reference evidence="11 12" key="3">
    <citation type="journal article" date="2019" name="Nat. Med.">
        <title>A library of human gut bacterial isolates paired with longitudinal multiomics data enables mechanistic microbiome research.</title>
        <authorList>
            <person name="Poyet M."/>
            <person name="Groussin M."/>
            <person name="Gibbons S.M."/>
            <person name="Avila-Pacheco J."/>
            <person name="Jiang X."/>
            <person name="Kearney S.M."/>
            <person name="Perrotta A.R."/>
            <person name="Berdy B."/>
            <person name="Zhao S."/>
            <person name="Lieberman T.D."/>
            <person name="Swanson P.K."/>
            <person name="Smith M."/>
            <person name="Roesemann S."/>
            <person name="Alexander J.E."/>
            <person name="Rich S.A."/>
            <person name="Livny J."/>
            <person name="Vlamakis H."/>
            <person name="Clish C."/>
            <person name="Bullock K."/>
            <person name="Deik A."/>
            <person name="Scott J."/>
            <person name="Pierce K.A."/>
            <person name="Xavier R.J."/>
            <person name="Alm E.J."/>
        </authorList>
    </citation>
    <scope>NUCLEOTIDE SEQUENCE [LARGE SCALE GENOMIC DNA]</scope>
    <source>
        <strain evidence="8 12">BIOML-A204</strain>
        <strain evidence="7 11">BIOML-A266</strain>
    </source>
</reference>
<evidence type="ECO:0000313" key="10">
    <source>
        <dbReference type="Proteomes" id="UP000195772"/>
    </source>
</evidence>
<dbReference type="SUPFAM" id="SSF48013">
    <property type="entry name" value="NusB-like"/>
    <property type="match status" value="1"/>
</dbReference>
<keyword evidence="4" id="KW-0805">Transcription regulation</keyword>
<reference evidence="10" key="1">
    <citation type="submission" date="2017-04" db="EMBL/GenBank/DDBJ databases">
        <title>Function of individual gut microbiota members based on whole genome sequencing of pure cultures obtained from chicken caecum.</title>
        <authorList>
            <person name="Medvecky M."/>
            <person name="Cejkova D."/>
            <person name="Polansky O."/>
            <person name="Karasova D."/>
            <person name="Kubasova T."/>
            <person name="Cizek A."/>
            <person name="Rychlik I."/>
        </authorList>
    </citation>
    <scope>NUCLEOTIDE SEQUENCE [LARGE SCALE GENOMIC DNA]</scope>
    <source>
        <strain evidence="10">An90</strain>
    </source>
</reference>
<dbReference type="EMBL" id="VVUY01000003">
    <property type="protein sequence ID" value="KAA2563012.1"/>
    <property type="molecule type" value="Genomic_DNA"/>
</dbReference>
<dbReference type="GO" id="GO:0006353">
    <property type="term" value="P:DNA-templated transcription termination"/>
    <property type="evidence" value="ECO:0007669"/>
    <property type="project" value="InterPro"/>
</dbReference>
<feature type="domain" description="NusB/RsmB/TIM44" evidence="6">
    <location>
        <begin position="203"/>
        <end position="294"/>
    </location>
</feature>
<dbReference type="Gene3D" id="1.10.940.10">
    <property type="entry name" value="NusB-like"/>
    <property type="match status" value="1"/>
</dbReference>
<evidence type="ECO:0000313" key="11">
    <source>
        <dbReference type="Proteomes" id="UP000322940"/>
    </source>
</evidence>
<evidence type="ECO:0000256" key="4">
    <source>
        <dbReference type="ARBA" id="ARBA00023015"/>
    </source>
</evidence>
<evidence type="ECO:0000256" key="1">
    <source>
        <dbReference type="ARBA" id="ARBA00005952"/>
    </source>
</evidence>
<proteinExistence type="inferred from homology"/>
<evidence type="ECO:0000313" key="9">
    <source>
        <dbReference type="EMBL" id="OUN02068.1"/>
    </source>
</evidence>
<evidence type="ECO:0000256" key="3">
    <source>
        <dbReference type="ARBA" id="ARBA00022884"/>
    </source>
</evidence>
<dbReference type="EMBL" id="VVXH01000006">
    <property type="protein sequence ID" value="KAA2378859.1"/>
    <property type="molecule type" value="Genomic_DNA"/>
</dbReference>
<dbReference type="AlphaFoldDB" id="A0A1Y3QUW4"/>
<protein>
    <submittedName>
        <fullName evidence="7">Transcription antitermination protein NusB</fullName>
    </submittedName>
    <submittedName>
        <fullName evidence="9">Transcription termination factor</fullName>
    </submittedName>
</protein>
<name>A0A1Y3QUW4_9BACT</name>
<comment type="similarity">
    <text evidence="1">Belongs to the NusB family.</text>
</comment>
<dbReference type="Pfam" id="PF01029">
    <property type="entry name" value="NusB"/>
    <property type="match status" value="1"/>
</dbReference>
<dbReference type="OrthoDB" id="9787568at2"/>
<gene>
    <name evidence="9" type="ORF">B5G41_13435</name>
    <name evidence="8" type="ORF">F2S36_04215</name>
    <name evidence="7" type="ORF">F2Y10_07265</name>
</gene>
<evidence type="ECO:0000256" key="2">
    <source>
        <dbReference type="ARBA" id="ARBA00022814"/>
    </source>
</evidence>
<dbReference type="Proteomes" id="UP000322940">
    <property type="component" value="Unassembled WGS sequence"/>
</dbReference>
<dbReference type="InterPro" id="IPR011605">
    <property type="entry name" value="NusB_fam"/>
</dbReference>
<keyword evidence="3" id="KW-0694">RNA-binding</keyword>
<dbReference type="GO" id="GO:0031564">
    <property type="term" value="P:transcription antitermination"/>
    <property type="evidence" value="ECO:0007669"/>
    <property type="project" value="UniProtKB-KW"/>
</dbReference>
<evidence type="ECO:0000259" key="6">
    <source>
        <dbReference type="Pfam" id="PF01029"/>
    </source>
</evidence>
<sequence length="311" mass="35904">MLSRRLLRIKVVKALFAHLKSGADNMMASEKTLMASVDKAYDLYFQILTLPVELTRYAEQRQELAKQKKLPTYEDLNPNTKFVDNQVIRVIANSDAVNDHIAARKLGWGRHPELIRTLYTQLSESDYFKDYMLREERSFADDRKLLEDFFKELQSCEALETELEEMSILWSDDLPYIVMMILRSLSGLKPSHTELKVPSKFKSDEDPEFVKTLFEKSLVNYDAYQDYIEKFTANWDVERIVFMDNLIIGTAMAELTSFPSIPVKVTLDEYIEISKYYSTPGSSTFINGVLDKIVESLTAEGRIRKAGRGLI</sequence>
<dbReference type="eggNOG" id="COG0781">
    <property type="taxonomic scope" value="Bacteria"/>
</dbReference>
<evidence type="ECO:0000313" key="7">
    <source>
        <dbReference type="EMBL" id="KAA2378859.1"/>
    </source>
</evidence>
<comment type="caution">
    <text evidence="9">The sequence shown here is derived from an EMBL/GenBank/DDBJ whole genome shotgun (WGS) entry which is preliminary data.</text>
</comment>
<dbReference type="Proteomes" id="UP000323119">
    <property type="component" value="Unassembled WGS sequence"/>
</dbReference>
<organism evidence="9 10">
    <name type="scientific">Alistipes onderdonkii</name>
    <dbReference type="NCBI Taxonomy" id="328813"/>
    <lineage>
        <taxon>Bacteria</taxon>
        <taxon>Pseudomonadati</taxon>
        <taxon>Bacteroidota</taxon>
        <taxon>Bacteroidia</taxon>
        <taxon>Bacteroidales</taxon>
        <taxon>Rikenellaceae</taxon>
        <taxon>Alistipes</taxon>
    </lineage>
</organism>
<dbReference type="GO" id="GO:0003723">
    <property type="term" value="F:RNA binding"/>
    <property type="evidence" value="ECO:0007669"/>
    <property type="project" value="UniProtKB-KW"/>
</dbReference>